<sequence>MTPTPPGVELLAQAVTYTRSTLAAVSLDDLARPTPCDGWRLADLLAHLDDALDAFTEAADGQVWLSPASPALLGRPVATADELRAKAQDLVRAWRRPAPVGPVVGVGGVGVGGVEVGGVEVGGVGVDPTAVVLTAALEVAVHGNDVARSVRDLPARDLRRLPGPLARGLAGAADVLAPADDRTGRFGPRLAVPPGADDSARLLAHLGRVTGTTPD</sequence>
<protein>
    <recommendedName>
        <fullName evidence="1">Mycothiol-dependent maleylpyruvate isomerase metal-binding domain-containing protein</fullName>
    </recommendedName>
</protein>
<dbReference type="RefSeq" id="WP_214057242.1">
    <property type="nucleotide sequence ID" value="NZ_CP075371.1"/>
</dbReference>
<proteinExistence type="predicted"/>
<evidence type="ECO:0000259" key="1">
    <source>
        <dbReference type="Pfam" id="PF11716"/>
    </source>
</evidence>
<dbReference type="InterPro" id="IPR024344">
    <property type="entry name" value="MDMPI_metal-binding"/>
</dbReference>
<name>A0ABX8EN61_9ACTN</name>
<evidence type="ECO:0000313" key="3">
    <source>
        <dbReference type="Proteomes" id="UP000679307"/>
    </source>
</evidence>
<dbReference type="Pfam" id="PF11716">
    <property type="entry name" value="MDMPI_N"/>
    <property type="match status" value="1"/>
</dbReference>
<gene>
    <name evidence="2" type="ORF">ENKNEFLB_04377</name>
</gene>
<dbReference type="SUPFAM" id="SSF109854">
    <property type="entry name" value="DinB/YfiT-like putative metalloenzymes"/>
    <property type="match status" value="1"/>
</dbReference>
<dbReference type="EMBL" id="CP075371">
    <property type="protein sequence ID" value="QVT81958.1"/>
    <property type="molecule type" value="Genomic_DNA"/>
</dbReference>
<reference evidence="2 3" key="1">
    <citation type="submission" date="2021-05" db="EMBL/GenBank/DDBJ databases">
        <title>Complete genome of Nocardioides aquaticus KCTC 9944T isolated from meromictic and hypersaline Ekho Lake, Antarctica.</title>
        <authorList>
            <person name="Hwang K."/>
            <person name="Kim K.M."/>
            <person name="Choe H."/>
        </authorList>
    </citation>
    <scope>NUCLEOTIDE SEQUENCE [LARGE SCALE GENOMIC DNA]</scope>
    <source>
        <strain evidence="2 3">KCTC 9944</strain>
    </source>
</reference>
<accession>A0ABX8EN61</accession>
<feature type="domain" description="Mycothiol-dependent maleylpyruvate isomerase metal-binding" evidence="1">
    <location>
        <begin position="11"/>
        <end position="147"/>
    </location>
</feature>
<organism evidence="2 3">
    <name type="scientific">Nocardioides aquaticus</name>
    <dbReference type="NCBI Taxonomy" id="160826"/>
    <lineage>
        <taxon>Bacteria</taxon>
        <taxon>Bacillati</taxon>
        <taxon>Actinomycetota</taxon>
        <taxon>Actinomycetes</taxon>
        <taxon>Propionibacteriales</taxon>
        <taxon>Nocardioidaceae</taxon>
        <taxon>Nocardioides</taxon>
    </lineage>
</organism>
<keyword evidence="3" id="KW-1185">Reference proteome</keyword>
<evidence type="ECO:0000313" key="2">
    <source>
        <dbReference type="EMBL" id="QVT81958.1"/>
    </source>
</evidence>
<dbReference type="Proteomes" id="UP000679307">
    <property type="component" value="Chromosome"/>
</dbReference>
<dbReference type="Gene3D" id="1.20.120.450">
    <property type="entry name" value="dinb family like domain"/>
    <property type="match status" value="1"/>
</dbReference>
<dbReference type="InterPro" id="IPR034660">
    <property type="entry name" value="DinB/YfiT-like"/>
</dbReference>